<gene>
    <name evidence="1" type="ORF">CNX70_24670</name>
</gene>
<reference evidence="1 2" key="1">
    <citation type="submission" date="2017-09" db="EMBL/GenBank/DDBJ databases">
        <title>Complete genome sequence of Janthinobacterium svalbardensis PAMC 27463.</title>
        <authorList>
            <person name="Cho Y.-J."/>
            <person name="Cho A."/>
            <person name="Kim O.-S."/>
            <person name="Lee J.-I."/>
        </authorList>
    </citation>
    <scope>NUCLEOTIDE SEQUENCE [LARGE SCALE GENOMIC DNA]</scope>
    <source>
        <strain evidence="1 2">PAMC 27463</strain>
    </source>
</reference>
<sequence length="61" mass="6540">MSEVAQRPNAAGKYLFRDIADLRAFPAGANNGSQTTALCGPGMAMRAPYALAIHGYRKRTL</sequence>
<organism evidence="1 2">
    <name type="scientific">Janthinobacterium svalbardensis</name>
    <dbReference type="NCBI Taxonomy" id="368607"/>
    <lineage>
        <taxon>Bacteria</taxon>
        <taxon>Pseudomonadati</taxon>
        <taxon>Pseudomonadota</taxon>
        <taxon>Betaproteobacteria</taxon>
        <taxon>Burkholderiales</taxon>
        <taxon>Oxalobacteraceae</taxon>
        <taxon>Janthinobacterium</taxon>
    </lineage>
</organism>
<accession>A0A290X1G4</accession>
<protein>
    <submittedName>
        <fullName evidence="1">Uncharacterized protein</fullName>
    </submittedName>
</protein>
<keyword evidence="2" id="KW-1185">Reference proteome</keyword>
<evidence type="ECO:0000313" key="1">
    <source>
        <dbReference type="EMBL" id="ATD62981.1"/>
    </source>
</evidence>
<dbReference type="KEGG" id="jsv:CNX70_24670"/>
<name>A0A290X1G4_9BURK</name>
<dbReference type="Proteomes" id="UP000218437">
    <property type="component" value="Chromosome"/>
</dbReference>
<proteinExistence type="predicted"/>
<dbReference type="AlphaFoldDB" id="A0A290X1G4"/>
<dbReference type="EMBL" id="CP023422">
    <property type="protein sequence ID" value="ATD62981.1"/>
    <property type="molecule type" value="Genomic_DNA"/>
</dbReference>
<evidence type="ECO:0000313" key="2">
    <source>
        <dbReference type="Proteomes" id="UP000218437"/>
    </source>
</evidence>